<gene>
    <name evidence="2" type="ORF">J4Q44_G00307450</name>
</gene>
<dbReference type="InterPro" id="IPR028145">
    <property type="entry name" value="Synaptonemal_3"/>
</dbReference>
<evidence type="ECO:0000313" key="3">
    <source>
        <dbReference type="Proteomes" id="UP001356427"/>
    </source>
</evidence>
<keyword evidence="3" id="KW-1185">Reference proteome</keyword>
<accession>A0AAN8L163</accession>
<evidence type="ECO:0008006" key="4">
    <source>
        <dbReference type="Google" id="ProtNLM"/>
    </source>
</evidence>
<dbReference type="GO" id="GO:0007283">
    <property type="term" value="P:spermatogenesis"/>
    <property type="evidence" value="ECO:0007669"/>
    <property type="project" value="InterPro"/>
</dbReference>
<reference evidence="2 3" key="1">
    <citation type="submission" date="2021-04" db="EMBL/GenBank/DDBJ databases">
        <authorList>
            <person name="De Guttry C."/>
            <person name="Zahm M."/>
            <person name="Klopp C."/>
            <person name="Cabau C."/>
            <person name="Louis A."/>
            <person name="Berthelot C."/>
            <person name="Parey E."/>
            <person name="Roest Crollius H."/>
            <person name="Montfort J."/>
            <person name="Robinson-Rechavi M."/>
            <person name="Bucao C."/>
            <person name="Bouchez O."/>
            <person name="Gislard M."/>
            <person name="Lluch J."/>
            <person name="Milhes M."/>
            <person name="Lampietro C."/>
            <person name="Lopez Roques C."/>
            <person name="Donnadieu C."/>
            <person name="Braasch I."/>
            <person name="Desvignes T."/>
            <person name="Postlethwait J."/>
            <person name="Bobe J."/>
            <person name="Wedekind C."/>
            <person name="Guiguen Y."/>
        </authorList>
    </citation>
    <scope>NUCLEOTIDE SEQUENCE [LARGE SCALE GENOMIC DNA]</scope>
    <source>
        <strain evidence="2">Cs_M1</strain>
        <tissue evidence="2">Blood</tissue>
    </source>
</reference>
<dbReference type="PANTHER" id="PTHR36686">
    <property type="entry name" value="SYNAPTONEMAL COMPLEX CENTRAL ELEMENT PROTEIN 3"/>
    <property type="match status" value="1"/>
</dbReference>
<dbReference type="GO" id="GO:0007130">
    <property type="term" value="P:synaptonemal complex assembly"/>
    <property type="evidence" value="ECO:0007669"/>
    <property type="project" value="InterPro"/>
</dbReference>
<protein>
    <recommendedName>
        <fullName evidence="4">Synaptonemal complex central element protein 3</fullName>
    </recommendedName>
</protein>
<feature type="region of interest" description="Disordered" evidence="1">
    <location>
        <begin position="76"/>
        <end position="118"/>
    </location>
</feature>
<dbReference type="PANTHER" id="PTHR36686:SF1">
    <property type="entry name" value="SYNAPTONEMAL COMPLEX CENTRAL ELEMENT PROTEIN 3"/>
    <property type="match status" value="1"/>
</dbReference>
<sequence length="118" mass="13389">MAESPATSGDHQKDRSKEMMELNKGLERMIEYMENQSVQLKWMAYDMVVQRTSPDLGDSLRRLEEEFLRYKAGICGFPGEQEPNQGQGLGKDQGVGKGMEECPRPVDGYHLHPTNRDA</sequence>
<feature type="region of interest" description="Disordered" evidence="1">
    <location>
        <begin position="1"/>
        <end position="20"/>
    </location>
</feature>
<organism evidence="2 3">
    <name type="scientific">Coregonus suidteri</name>
    <dbReference type="NCBI Taxonomy" id="861788"/>
    <lineage>
        <taxon>Eukaryota</taxon>
        <taxon>Metazoa</taxon>
        <taxon>Chordata</taxon>
        <taxon>Craniata</taxon>
        <taxon>Vertebrata</taxon>
        <taxon>Euteleostomi</taxon>
        <taxon>Actinopterygii</taxon>
        <taxon>Neopterygii</taxon>
        <taxon>Teleostei</taxon>
        <taxon>Protacanthopterygii</taxon>
        <taxon>Salmoniformes</taxon>
        <taxon>Salmonidae</taxon>
        <taxon>Coregoninae</taxon>
        <taxon>Coregonus</taxon>
    </lineage>
</organism>
<dbReference type="Proteomes" id="UP001356427">
    <property type="component" value="Unassembled WGS sequence"/>
</dbReference>
<dbReference type="AlphaFoldDB" id="A0AAN8L163"/>
<dbReference type="GO" id="GO:0007131">
    <property type="term" value="P:reciprocal meiotic recombination"/>
    <property type="evidence" value="ECO:0007669"/>
    <property type="project" value="InterPro"/>
</dbReference>
<evidence type="ECO:0000313" key="2">
    <source>
        <dbReference type="EMBL" id="KAK6299235.1"/>
    </source>
</evidence>
<name>A0AAN8L163_9TELE</name>
<feature type="compositionally biased region" description="Basic and acidic residues" evidence="1">
    <location>
        <begin position="10"/>
        <end position="20"/>
    </location>
</feature>
<dbReference type="Pfam" id="PF15191">
    <property type="entry name" value="Synaptonemal_3"/>
    <property type="match status" value="1"/>
</dbReference>
<feature type="compositionally biased region" description="Gly residues" evidence="1">
    <location>
        <begin position="87"/>
        <end position="97"/>
    </location>
</feature>
<proteinExistence type="predicted"/>
<evidence type="ECO:0000256" key="1">
    <source>
        <dbReference type="SAM" id="MobiDB-lite"/>
    </source>
</evidence>
<feature type="compositionally biased region" description="Basic and acidic residues" evidence="1">
    <location>
        <begin position="98"/>
        <end position="118"/>
    </location>
</feature>
<dbReference type="EMBL" id="JAGTTL010000029">
    <property type="protein sequence ID" value="KAK6299235.1"/>
    <property type="molecule type" value="Genomic_DNA"/>
</dbReference>
<comment type="caution">
    <text evidence="2">The sequence shown here is derived from an EMBL/GenBank/DDBJ whole genome shotgun (WGS) entry which is preliminary data.</text>
</comment>